<dbReference type="PANTHER" id="PTHR12400">
    <property type="entry name" value="INOSITOL POLYPHOSPHATE KINASE"/>
    <property type="match status" value="1"/>
</dbReference>
<feature type="compositionally biased region" description="Polar residues" evidence="5">
    <location>
        <begin position="389"/>
        <end position="404"/>
    </location>
</feature>
<feature type="region of interest" description="Disordered" evidence="5">
    <location>
        <begin position="361"/>
        <end position="404"/>
    </location>
</feature>
<evidence type="ECO:0000256" key="5">
    <source>
        <dbReference type="SAM" id="MobiDB-lite"/>
    </source>
</evidence>
<dbReference type="Proteomes" id="UP000694888">
    <property type="component" value="Unplaced"/>
</dbReference>
<evidence type="ECO:0000313" key="7">
    <source>
        <dbReference type="RefSeq" id="XP_005095044.1"/>
    </source>
</evidence>
<feature type="region of interest" description="Disordered" evidence="5">
    <location>
        <begin position="420"/>
        <end position="443"/>
    </location>
</feature>
<dbReference type="Gene3D" id="3.30.470.160">
    <property type="entry name" value="Inositol polyphosphate kinase"/>
    <property type="match status" value="1"/>
</dbReference>
<evidence type="ECO:0000256" key="4">
    <source>
        <dbReference type="RuleBase" id="RU363090"/>
    </source>
</evidence>
<dbReference type="RefSeq" id="XP_005095044.1">
    <property type="nucleotide sequence ID" value="XM_005094987.3"/>
</dbReference>
<evidence type="ECO:0000313" key="6">
    <source>
        <dbReference type="Proteomes" id="UP000694888"/>
    </source>
</evidence>
<proteinExistence type="inferred from homology"/>
<organism evidence="6 7">
    <name type="scientific">Aplysia californica</name>
    <name type="common">California sea hare</name>
    <dbReference type="NCBI Taxonomy" id="6500"/>
    <lineage>
        <taxon>Eukaryota</taxon>
        <taxon>Metazoa</taxon>
        <taxon>Spiralia</taxon>
        <taxon>Lophotrochozoa</taxon>
        <taxon>Mollusca</taxon>
        <taxon>Gastropoda</taxon>
        <taxon>Heterobranchia</taxon>
        <taxon>Euthyneura</taxon>
        <taxon>Tectipleura</taxon>
        <taxon>Aplysiida</taxon>
        <taxon>Aplysioidea</taxon>
        <taxon>Aplysiidae</taxon>
        <taxon>Aplysia</taxon>
    </lineage>
</organism>
<feature type="compositionally biased region" description="Basic and acidic residues" evidence="5">
    <location>
        <begin position="84"/>
        <end position="104"/>
    </location>
</feature>
<feature type="region of interest" description="Disordered" evidence="5">
    <location>
        <begin position="79"/>
        <end position="139"/>
    </location>
</feature>
<evidence type="ECO:0000256" key="1">
    <source>
        <dbReference type="ARBA" id="ARBA00007374"/>
    </source>
</evidence>
<keyword evidence="2 4" id="KW-0808">Transferase</keyword>
<dbReference type="GeneID" id="101850637"/>
<dbReference type="SUPFAM" id="SSF56104">
    <property type="entry name" value="SAICAR synthase-like"/>
    <property type="match status" value="1"/>
</dbReference>
<dbReference type="GO" id="GO:0016301">
    <property type="term" value="F:kinase activity"/>
    <property type="evidence" value="ECO:0007669"/>
    <property type="project" value="UniProtKB-KW"/>
</dbReference>
<accession>A0ABM0JJF5</accession>
<comment type="similarity">
    <text evidence="1 4">Belongs to the inositol phosphokinase (IPK) family.</text>
</comment>
<dbReference type="Pfam" id="PF03770">
    <property type="entry name" value="IPK"/>
    <property type="match status" value="1"/>
</dbReference>
<feature type="compositionally biased region" description="Polar residues" evidence="5">
    <location>
        <begin position="361"/>
        <end position="377"/>
    </location>
</feature>
<evidence type="ECO:0000256" key="3">
    <source>
        <dbReference type="ARBA" id="ARBA00022777"/>
    </source>
</evidence>
<dbReference type="EC" id="2.7.-.-" evidence="4"/>
<feature type="compositionally biased region" description="Polar residues" evidence="5">
    <location>
        <begin position="106"/>
        <end position="120"/>
    </location>
</feature>
<dbReference type="InterPro" id="IPR005522">
    <property type="entry name" value="IPK"/>
</dbReference>
<keyword evidence="3 4" id="KW-0418">Kinase</keyword>
<keyword evidence="6" id="KW-1185">Reference proteome</keyword>
<evidence type="ECO:0000256" key="2">
    <source>
        <dbReference type="ARBA" id="ARBA00022679"/>
    </source>
</evidence>
<dbReference type="InterPro" id="IPR038286">
    <property type="entry name" value="IPK_sf"/>
</dbReference>
<reference evidence="7" key="1">
    <citation type="submission" date="2025-08" db="UniProtKB">
        <authorList>
            <consortium name="RefSeq"/>
        </authorList>
    </citation>
    <scope>IDENTIFICATION</scope>
</reference>
<protein>
    <recommendedName>
        <fullName evidence="4">Kinase</fullName>
        <ecNumber evidence="4">2.7.-.-</ecNumber>
    </recommendedName>
</protein>
<sequence length="499" mass="55080">MSAAVERPPLLASPVAVMGPTPLGLQPFDHQVAGQSLILRYNDTTLCKCLIPREHAFYQRMPESLQPFVPQYRGVNQLILPDPDTFKDTEKENLSHSPHHERPSPYKTTPSQAPPSSQRVPPSFSPAQLRGMRGLRKSSRTGLGDGGSLYYFLLLEDLISGYDRPCILDLKAGTRQHGDDAPPEKIAYQVNKCTQTTSATLGLRLCGMKRYVETSNNYDNKDKVFGRNLSDEEMKLEIIQFLFNGKEFRHDVVKPLLDLLERLRNVVRNLEGYRFYSCSLLIVYEGNCDKSSGSLCQSHLMSGQNGRWSGQNGRHEDYSLNQIHSSTNTRLHPSEEVPVSIIPEGKLVENISCDGFDSGSLTTSSQTSVNGQNNSQGKYEKDSNDDTIDSGSVPSPGISQTSPESCLQTYSCLTPDNHVSASSDSIADQKPHSPHCLEGYGDSSSQVSRLVDVRIVDFAHATFPGFCGDTVTHEGPDHGFLRGIDTLLEVLTNLLEAKS</sequence>
<gene>
    <name evidence="7" type="primary">LOC101850637</name>
</gene>
<name>A0ABM0JJF5_APLCA</name>
<dbReference type="PANTHER" id="PTHR12400:SF21">
    <property type="entry name" value="KINASE"/>
    <property type="match status" value="1"/>
</dbReference>